<dbReference type="RefSeq" id="WP_095327100.1">
    <property type="nucleotide sequence ID" value="NZ_NPCC01000032.1"/>
</dbReference>
<dbReference type="Proteomes" id="UP000216207">
    <property type="component" value="Unassembled WGS sequence"/>
</dbReference>
<sequence length="126" mass="14887">MSKKQDKYYDVTMRVEVKRTVLAKSKEEARNKVDLSDMIYEIKYCGLDEEIFVKEVPDCLPDEYDRIDDIGKQIVKHVGNSALRRLKEQYAEIRKINEQLANAGKRTREPQAFNRLTDEFLEKLRS</sequence>
<dbReference type="EMBL" id="NPCC01000032">
    <property type="protein sequence ID" value="PAE87652.1"/>
    <property type="molecule type" value="Genomic_DNA"/>
</dbReference>
<reference evidence="1 2" key="1">
    <citation type="submission" date="2017-07" db="EMBL/GenBank/DDBJ databases">
        <title>Isolation and whole genome analysis of endospore-forming bacteria from heroin.</title>
        <authorList>
            <person name="Kalinowski J."/>
            <person name="Ahrens B."/>
            <person name="Al-Dilaimi A."/>
            <person name="Winkler A."/>
            <person name="Wibberg D."/>
            <person name="Schleenbecker U."/>
            <person name="Ruckert C."/>
            <person name="Wolfel R."/>
            <person name="Grass G."/>
        </authorList>
    </citation>
    <scope>NUCLEOTIDE SEQUENCE [LARGE SCALE GENOMIC DNA]</scope>
    <source>
        <strain evidence="1 2">7539</strain>
    </source>
</reference>
<evidence type="ECO:0000313" key="2">
    <source>
        <dbReference type="Proteomes" id="UP000216207"/>
    </source>
</evidence>
<evidence type="ECO:0000313" key="1">
    <source>
        <dbReference type="EMBL" id="PAE87652.1"/>
    </source>
</evidence>
<organism evidence="1 2">
    <name type="scientific">Shouchella clausii</name>
    <name type="common">Alkalihalobacillus clausii</name>
    <dbReference type="NCBI Taxonomy" id="79880"/>
    <lineage>
        <taxon>Bacteria</taxon>
        <taxon>Bacillati</taxon>
        <taxon>Bacillota</taxon>
        <taxon>Bacilli</taxon>
        <taxon>Bacillales</taxon>
        <taxon>Bacillaceae</taxon>
        <taxon>Shouchella</taxon>
    </lineage>
</organism>
<gene>
    <name evidence="1" type="ORF">CHH72_17350</name>
</gene>
<accession>A0A268NVW7</accession>
<proteinExistence type="predicted"/>
<comment type="caution">
    <text evidence="1">The sequence shown here is derived from an EMBL/GenBank/DDBJ whole genome shotgun (WGS) entry which is preliminary data.</text>
</comment>
<name>A0A268NVW7_SHOCL</name>
<protein>
    <submittedName>
        <fullName evidence="1">Uncharacterized protein</fullName>
    </submittedName>
</protein>
<dbReference type="AlphaFoldDB" id="A0A268NVW7"/>